<dbReference type="SMART" id="SM00388">
    <property type="entry name" value="HisKA"/>
    <property type="match status" value="1"/>
</dbReference>
<protein>
    <submittedName>
        <fullName evidence="8">CheY-like superfamily</fullName>
    </submittedName>
</protein>
<dbReference type="PROSITE" id="PS50109">
    <property type="entry name" value="HIS_KIN"/>
    <property type="match status" value="1"/>
</dbReference>
<dbReference type="PROSITE" id="PS50112">
    <property type="entry name" value="PAS"/>
    <property type="match status" value="1"/>
</dbReference>
<dbReference type="InterPro" id="IPR036890">
    <property type="entry name" value="HATPase_C_sf"/>
</dbReference>
<evidence type="ECO:0000256" key="2">
    <source>
        <dbReference type="ARBA" id="ARBA00023012"/>
    </source>
</evidence>
<dbReference type="InterPro" id="IPR011006">
    <property type="entry name" value="CheY-like_superfamily"/>
</dbReference>
<dbReference type="InterPro" id="IPR000014">
    <property type="entry name" value="PAS"/>
</dbReference>
<dbReference type="SUPFAM" id="SSF55785">
    <property type="entry name" value="PYP-like sensor domain (PAS domain)"/>
    <property type="match status" value="2"/>
</dbReference>
<organism evidence="8 9">
    <name type="scientific">Penicillium expansum</name>
    <name type="common">Blue mold rot fungus</name>
    <dbReference type="NCBI Taxonomy" id="27334"/>
    <lineage>
        <taxon>Eukaryota</taxon>
        <taxon>Fungi</taxon>
        <taxon>Dikarya</taxon>
        <taxon>Ascomycota</taxon>
        <taxon>Pezizomycotina</taxon>
        <taxon>Eurotiomycetes</taxon>
        <taxon>Eurotiomycetidae</taxon>
        <taxon>Eurotiales</taxon>
        <taxon>Aspergillaceae</taxon>
        <taxon>Penicillium</taxon>
    </lineage>
</organism>
<gene>
    <name evidence="8" type="ORF">PEX2_064950</name>
</gene>
<evidence type="ECO:0000256" key="1">
    <source>
        <dbReference type="ARBA" id="ARBA00022553"/>
    </source>
</evidence>
<feature type="domain" description="PAC" evidence="7">
    <location>
        <begin position="247"/>
        <end position="298"/>
    </location>
</feature>
<proteinExistence type="predicted"/>
<feature type="domain" description="Histidine kinase" evidence="4">
    <location>
        <begin position="313"/>
        <end position="536"/>
    </location>
</feature>
<name>A0A0A2J0Q4_PENEN</name>
<dbReference type="Proteomes" id="UP000030143">
    <property type="component" value="Unassembled WGS sequence"/>
</dbReference>
<dbReference type="OrthoDB" id="60033at2759"/>
<dbReference type="GO" id="GO:0000155">
    <property type="term" value="F:phosphorelay sensor kinase activity"/>
    <property type="evidence" value="ECO:0007669"/>
    <property type="project" value="InterPro"/>
</dbReference>
<dbReference type="PROSITE" id="PS50110">
    <property type="entry name" value="RESPONSE_REGULATORY"/>
    <property type="match status" value="1"/>
</dbReference>
<dbReference type="STRING" id="27334.A0A0A2J0Q4"/>
<dbReference type="InterPro" id="IPR005467">
    <property type="entry name" value="His_kinase_dom"/>
</dbReference>
<dbReference type="InterPro" id="IPR036097">
    <property type="entry name" value="HisK_dim/P_sf"/>
</dbReference>
<dbReference type="AlphaFoldDB" id="A0A0A2J0Q4"/>
<feature type="modified residue" description="4-aspartylphosphate" evidence="3">
    <location>
        <position position="622"/>
    </location>
</feature>
<dbReference type="Gene3D" id="3.30.450.20">
    <property type="entry name" value="PAS domain"/>
    <property type="match status" value="1"/>
</dbReference>
<keyword evidence="9" id="KW-1185">Reference proteome</keyword>
<dbReference type="SUPFAM" id="SSF52172">
    <property type="entry name" value="CheY-like"/>
    <property type="match status" value="1"/>
</dbReference>
<evidence type="ECO:0000259" key="5">
    <source>
        <dbReference type="PROSITE" id="PS50110"/>
    </source>
</evidence>
<comment type="caution">
    <text evidence="8">The sequence shown here is derived from an EMBL/GenBank/DDBJ whole genome shotgun (WGS) entry which is preliminary data.</text>
</comment>
<dbReference type="FunFam" id="3.30.450.20:FF:000136">
    <property type="entry name" value="Sensor histidine kinase/response regulator Fos-1"/>
    <property type="match status" value="1"/>
</dbReference>
<evidence type="ECO:0000259" key="4">
    <source>
        <dbReference type="PROSITE" id="PS50109"/>
    </source>
</evidence>
<dbReference type="InterPro" id="IPR000700">
    <property type="entry name" value="PAS-assoc_C"/>
</dbReference>
<dbReference type="HOGENOM" id="CLU_000445_114_15_1"/>
<dbReference type="PANTHER" id="PTHR45339">
    <property type="entry name" value="HYBRID SIGNAL TRANSDUCTION HISTIDINE KINASE J"/>
    <property type="match status" value="1"/>
</dbReference>
<dbReference type="SUPFAM" id="SSF55874">
    <property type="entry name" value="ATPase domain of HSP90 chaperone/DNA topoisomerase II/histidine kinase"/>
    <property type="match status" value="1"/>
</dbReference>
<dbReference type="NCBIfam" id="TIGR00229">
    <property type="entry name" value="sensory_box"/>
    <property type="match status" value="1"/>
</dbReference>
<feature type="domain" description="PAS" evidence="6">
    <location>
        <begin position="188"/>
        <end position="245"/>
    </location>
</feature>
<dbReference type="InterPro" id="IPR003594">
    <property type="entry name" value="HATPase_dom"/>
</dbReference>
<evidence type="ECO:0000313" key="8">
    <source>
        <dbReference type="EMBL" id="KGO51775.1"/>
    </source>
</evidence>
<feature type="domain" description="Response regulatory" evidence="5">
    <location>
        <begin position="570"/>
        <end position="683"/>
    </location>
</feature>
<dbReference type="RefSeq" id="XP_016594658.1">
    <property type="nucleotide sequence ID" value="XM_016743766.1"/>
</dbReference>
<dbReference type="Pfam" id="PF00072">
    <property type="entry name" value="Response_reg"/>
    <property type="match status" value="1"/>
</dbReference>
<dbReference type="Gene3D" id="1.10.287.130">
    <property type="match status" value="1"/>
</dbReference>
<sequence length="758" mass="84319">MPVDQMLHLSIDCPMNNVAMVITPPPESDLNLENKALEQPIATGSLSRIYRFTPKPTLVLDGALRIIEVSNSHVEIFKRPRDQLLATNVYDLPLSILPAPDIASLSGALGTAISTREVQVIKRVHVEQIDTLFSLSVTPIFEDDSLIYVLLEAQPTKHQRNRSNSMSGQTYLNETYKILVDTVRDYAIFMLDTRGHIGTWNSGAAILKGYTSSEIIGQHFSVFYGRDDCKMQKPARELEVCLQEGKVEDEGWRYRKDGTRFWANVMITAIYQNGSHVGFAKVTRDMTERRATEARLIDAFEESAKMKSDFLANMSHELRTPMNGMLLALTMLLRTELTDDQREFGCILEDSTSVLLQVINDVLDYSKLSSGTFPLNPDVVNIPNVISAVVRNCQSALKPGVQIMGSVSDGFPPNLKGDPLRFRQVLQNMVTNAVKFTESGHVRVHAAYTIDEKDPDMYVISAQVVDTGIGVPEDATSTLFTPFTRFADTAAKRYQGTGLGLSICKSLAELMDGAVGFHANPDGPGSVFWMTAKMARLTSPVSPVKQRLQPGTPEAFDNSASLQKIAPHKHILLVEDNKVNQLIMLKLLSSLGFKRVDAAWDGAEAVRMVKQKPLTYNVILMDISMPVMDGLAATEHIRQMKLDVPILALTGNALKGDAETSWWIYYGNGADPEWLLIPNRGGCAPEYHIVSLKPSFDAIKARQLKQTRVSVMGERLGGRIVRLRISNHSPSSMRQKCRHFHLNLSNKIRQTDLETTFL</sequence>
<dbReference type="CDD" id="cd16922">
    <property type="entry name" value="HATPase_EvgS-ArcB-TorS-like"/>
    <property type="match status" value="1"/>
</dbReference>
<dbReference type="CDD" id="cd00130">
    <property type="entry name" value="PAS"/>
    <property type="match status" value="1"/>
</dbReference>
<dbReference type="PRINTS" id="PR00344">
    <property type="entry name" value="BCTRLSENSOR"/>
</dbReference>
<dbReference type="GeneID" id="27679186"/>
<dbReference type="PROSITE" id="PS50113">
    <property type="entry name" value="PAC"/>
    <property type="match status" value="1"/>
</dbReference>
<dbReference type="InterPro" id="IPR004358">
    <property type="entry name" value="Sig_transdc_His_kin-like_C"/>
</dbReference>
<keyword evidence="1 3" id="KW-0597">Phosphoprotein</keyword>
<evidence type="ECO:0000259" key="6">
    <source>
        <dbReference type="PROSITE" id="PS50112"/>
    </source>
</evidence>
<evidence type="ECO:0000259" key="7">
    <source>
        <dbReference type="PROSITE" id="PS50113"/>
    </source>
</evidence>
<dbReference type="InterPro" id="IPR003661">
    <property type="entry name" value="HisK_dim/P_dom"/>
</dbReference>
<dbReference type="VEuPathDB" id="FungiDB:PEXP_009810"/>
<dbReference type="SUPFAM" id="SSF47384">
    <property type="entry name" value="Homodimeric domain of signal transducing histidine kinase"/>
    <property type="match status" value="1"/>
</dbReference>
<dbReference type="Gene3D" id="3.30.565.10">
    <property type="entry name" value="Histidine kinase-like ATPase, C-terminal domain"/>
    <property type="match status" value="1"/>
</dbReference>
<dbReference type="SMART" id="SM00387">
    <property type="entry name" value="HATPase_c"/>
    <property type="match status" value="1"/>
</dbReference>
<dbReference type="PhylomeDB" id="A0A0A2J0Q4"/>
<dbReference type="CDD" id="cd00082">
    <property type="entry name" value="HisKA"/>
    <property type="match status" value="1"/>
</dbReference>
<evidence type="ECO:0000313" key="9">
    <source>
        <dbReference type="Proteomes" id="UP000030143"/>
    </source>
</evidence>
<accession>A0A0A2J0Q4</accession>
<dbReference type="PANTHER" id="PTHR45339:SF1">
    <property type="entry name" value="HYBRID SIGNAL TRANSDUCTION HISTIDINE KINASE J"/>
    <property type="match status" value="1"/>
</dbReference>
<keyword evidence="2" id="KW-0902">Two-component regulatory system</keyword>
<dbReference type="InterPro" id="IPR001789">
    <property type="entry name" value="Sig_transdc_resp-reg_receiver"/>
</dbReference>
<dbReference type="Pfam" id="PF02518">
    <property type="entry name" value="HATPase_c"/>
    <property type="match status" value="1"/>
</dbReference>
<dbReference type="Pfam" id="PF00512">
    <property type="entry name" value="HisKA"/>
    <property type="match status" value="1"/>
</dbReference>
<dbReference type="Pfam" id="PF13426">
    <property type="entry name" value="PAS_9"/>
    <property type="match status" value="1"/>
</dbReference>
<dbReference type="EMBL" id="JQFZ01000276">
    <property type="protein sequence ID" value="KGO51775.1"/>
    <property type="molecule type" value="Genomic_DNA"/>
</dbReference>
<reference evidence="8 9" key="1">
    <citation type="journal article" date="2015" name="Mol. Plant Microbe Interact.">
        <title>Genome, transcriptome, and functional analyses of Penicillium expansum provide new insights into secondary metabolism and pathogenicity.</title>
        <authorList>
            <person name="Ballester A.R."/>
            <person name="Marcet-Houben M."/>
            <person name="Levin E."/>
            <person name="Sela N."/>
            <person name="Selma-Lazaro C."/>
            <person name="Carmona L."/>
            <person name="Wisniewski M."/>
            <person name="Droby S."/>
            <person name="Gonzalez-Candelas L."/>
            <person name="Gabaldon T."/>
        </authorList>
    </citation>
    <scope>NUCLEOTIDE SEQUENCE [LARGE SCALE GENOMIC DNA]</scope>
    <source>
        <strain evidence="8 9">MD-8</strain>
    </source>
</reference>
<dbReference type="Gene3D" id="3.40.50.2300">
    <property type="match status" value="1"/>
</dbReference>
<evidence type="ECO:0000256" key="3">
    <source>
        <dbReference type="PROSITE-ProRule" id="PRU00169"/>
    </source>
</evidence>
<dbReference type="SMART" id="SM00448">
    <property type="entry name" value="REC"/>
    <property type="match status" value="1"/>
</dbReference>
<dbReference type="CDD" id="cd17546">
    <property type="entry name" value="REC_hyHK_CKI1_RcsC-like"/>
    <property type="match status" value="1"/>
</dbReference>
<dbReference type="InterPro" id="IPR035965">
    <property type="entry name" value="PAS-like_dom_sf"/>
</dbReference>